<feature type="transmembrane region" description="Helical" evidence="2">
    <location>
        <begin position="167"/>
        <end position="188"/>
    </location>
</feature>
<evidence type="ECO:0000256" key="2">
    <source>
        <dbReference type="SAM" id="Phobius"/>
    </source>
</evidence>
<dbReference type="RefSeq" id="WP_079726722.1">
    <property type="nucleotide sequence ID" value="NZ_FUZP01000001.1"/>
</dbReference>
<evidence type="ECO:0000256" key="1">
    <source>
        <dbReference type="SAM" id="MobiDB-lite"/>
    </source>
</evidence>
<dbReference type="Proteomes" id="UP000190857">
    <property type="component" value="Unassembled WGS sequence"/>
</dbReference>
<reference evidence="4 5" key="1">
    <citation type="submission" date="2017-02" db="EMBL/GenBank/DDBJ databases">
        <authorList>
            <person name="Peterson S.W."/>
        </authorList>
    </citation>
    <scope>NUCLEOTIDE SEQUENCE [LARGE SCALE GENOMIC DNA]</scope>
    <source>
        <strain evidence="4 5">VKM Ac-2059</strain>
    </source>
</reference>
<keyword evidence="2" id="KW-0812">Transmembrane</keyword>
<dbReference type="PANTHER" id="PTHR28008:SF1">
    <property type="entry name" value="DOMAIN PROTEIN, PUTATIVE (AFU_ORTHOLOGUE AFUA_3G10980)-RELATED"/>
    <property type="match status" value="1"/>
</dbReference>
<gene>
    <name evidence="4" type="ORF">SAMN06309945_0507</name>
</gene>
<dbReference type="AlphaFoldDB" id="A0A1T5IIQ5"/>
<sequence>MTHTGTLAYPSPSHTPGRGVPSPSSSERRVASPAGAGRATSGGQSLPPRRSRGRRVARGVVAVLAVIYLAVVGFITLTPAGHGDAVSQLSGRAFSFIGSLPLPAGFTSADAEFALNVLMFAPLGVFAVLLFGARGFWLAALAGLALSVGIEWVQEFVPSRVSDPRDLLANGTGAVVGALLALPFAPLFRTRRR</sequence>
<keyword evidence="2" id="KW-1133">Transmembrane helix</keyword>
<feature type="transmembrane region" description="Helical" evidence="2">
    <location>
        <begin position="136"/>
        <end position="155"/>
    </location>
</feature>
<evidence type="ECO:0000259" key="3">
    <source>
        <dbReference type="Pfam" id="PF04892"/>
    </source>
</evidence>
<feature type="domain" description="VanZ-like" evidence="3">
    <location>
        <begin position="66"/>
        <end position="182"/>
    </location>
</feature>
<dbReference type="InterPro" id="IPR006976">
    <property type="entry name" value="VanZ-like"/>
</dbReference>
<organism evidence="4 5">
    <name type="scientific">Okibacterium fritillariae</name>
    <dbReference type="NCBI Taxonomy" id="123320"/>
    <lineage>
        <taxon>Bacteria</taxon>
        <taxon>Bacillati</taxon>
        <taxon>Actinomycetota</taxon>
        <taxon>Actinomycetes</taxon>
        <taxon>Micrococcales</taxon>
        <taxon>Microbacteriaceae</taxon>
        <taxon>Okibacterium</taxon>
    </lineage>
</organism>
<feature type="region of interest" description="Disordered" evidence="1">
    <location>
        <begin position="1"/>
        <end position="52"/>
    </location>
</feature>
<feature type="transmembrane region" description="Helical" evidence="2">
    <location>
        <begin position="113"/>
        <end position="131"/>
    </location>
</feature>
<proteinExistence type="predicted"/>
<feature type="transmembrane region" description="Helical" evidence="2">
    <location>
        <begin position="56"/>
        <end position="77"/>
    </location>
</feature>
<evidence type="ECO:0000313" key="5">
    <source>
        <dbReference type="Proteomes" id="UP000190857"/>
    </source>
</evidence>
<dbReference type="STRING" id="123320.SAMN06309945_0507"/>
<keyword evidence="2" id="KW-0472">Membrane</keyword>
<dbReference type="PANTHER" id="PTHR28008">
    <property type="entry name" value="DOMAIN PROTEIN, PUTATIVE (AFU_ORTHOLOGUE AFUA_3G10980)-RELATED"/>
    <property type="match status" value="1"/>
</dbReference>
<dbReference type="OrthoDB" id="3787741at2"/>
<evidence type="ECO:0000313" key="4">
    <source>
        <dbReference type="EMBL" id="SKC39066.1"/>
    </source>
</evidence>
<accession>A0A1T5IIQ5</accession>
<name>A0A1T5IIQ5_9MICO</name>
<dbReference type="EMBL" id="FUZP01000001">
    <property type="protein sequence ID" value="SKC39066.1"/>
    <property type="molecule type" value="Genomic_DNA"/>
</dbReference>
<protein>
    <submittedName>
        <fullName evidence="4">VanZ like family protein</fullName>
    </submittedName>
</protein>
<dbReference type="Pfam" id="PF04892">
    <property type="entry name" value="VanZ"/>
    <property type="match status" value="1"/>
</dbReference>
<keyword evidence="5" id="KW-1185">Reference proteome</keyword>